<dbReference type="EMBL" id="ML992696">
    <property type="protein sequence ID" value="KAF2208248.1"/>
    <property type="molecule type" value="Genomic_DNA"/>
</dbReference>
<dbReference type="AlphaFoldDB" id="A0A6A6F199"/>
<feature type="region of interest" description="Disordered" evidence="2">
    <location>
        <begin position="81"/>
        <end position="142"/>
    </location>
</feature>
<evidence type="ECO:0000256" key="1">
    <source>
        <dbReference type="ARBA" id="ARBA00093634"/>
    </source>
</evidence>
<dbReference type="GO" id="GO:1990871">
    <property type="term" value="C:Vma12-Vma22 assembly complex"/>
    <property type="evidence" value="ECO:0007669"/>
    <property type="project" value="TreeGrafter"/>
</dbReference>
<evidence type="ECO:0000313" key="4">
    <source>
        <dbReference type="Proteomes" id="UP000799539"/>
    </source>
</evidence>
<dbReference type="GO" id="GO:0070072">
    <property type="term" value="P:vacuolar proton-transporting V-type ATPase complex assembly"/>
    <property type="evidence" value="ECO:0007669"/>
    <property type="project" value="InterPro"/>
</dbReference>
<name>A0A6A6F199_9PEZI</name>
<accession>A0A6A6F199</accession>
<evidence type="ECO:0000256" key="2">
    <source>
        <dbReference type="SAM" id="MobiDB-lite"/>
    </source>
</evidence>
<feature type="compositionally biased region" description="Basic and acidic residues" evidence="2">
    <location>
        <begin position="90"/>
        <end position="108"/>
    </location>
</feature>
<protein>
    <recommendedName>
        <fullName evidence="1">Vacuolar ATPase assembly protein VMA22</fullName>
    </recommendedName>
</protein>
<gene>
    <name evidence="3" type="ORF">CERZMDRAFT_8298</name>
</gene>
<sequence>RLDTLWAHYLDLLDDYTTAQAAIKEHMASGYFALAQANFKSSRGRYGHDYYDERAAAITRAVLNSQDESVSIKIQKHVVLKEAPSTQDSKSSETHERALSDDEQDTRSTETSQPMQIPTPAATPEPESKQESIDSIETAKPQADLHDPIRWFGILVPPTLRQAQKSFTNAILDSSSLEKAANSSRRMREVEVEIGKLRKVIKK</sequence>
<feature type="non-terminal residue" evidence="3">
    <location>
        <position position="1"/>
    </location>
</feature>
<evidence type="ECO:0000313" key="3">
    <source>
        <dbReference type="EMBL" id="KAF2208248.1"/>
    </source>
</evidence>
<reference evidence="3" key="1">
    <citation type="journal article" date="2020" name="Stud. Mycol.">
        <title>101 Dothideomycetes genomes: a test case for predicting lifestyles and emergence of pathogens.</title>
        <authorList>
            <person name="Haridas S."/>
            <person name="Albert R."/>
            <person name="Binder M."/>
            <person name="Bloem J."/>
            <person name="Labutti K."/>
            <person name="Salamov A."/>
            <person name="Andreopoulos B."/>
            <person name="Baker S."/>
            <person name="Barry K."/>
            <person name="Bills G."/>
            <person name="Bluhm B."/>
            <person name="Cannon C."/>
            <person name="Castanera R."/>
            <person name="Culley D."/>
            <person name="Daum C."/>
            <person name="Ezra D."/>
            <person name="Gonzalez J."/>
            <person name="Henrissat B."/>
            <person name="Kuo A."/>
            <person name="Liang C."/>
            <person name="Lipzen A."/>
            <person name="Lutzoni F."/>
            <person name="Magnuson J."/>
            <person name="Mondo S."/>
            <person name="Nolan M."/>
            <person name="Ohm R."/>
            <person name="Pangilinan J."/>
            <person name="Park H.-J."/>
            <person name="Ramirez L."/>
            <person name="Alfaro M."/>
            <person name="Sun H."/>
            <person name="Tritt A."/>
            <person name="Yoshinaga Y."/>
            <person name="Zwiers L.-H."/>
            <person name="Turgeon B."/>
            <person name="Goodwin S."/>
            <person name="Spatafora J."/>
            <person name="Crous P."/>
            <person name="Grigoriev I."/>
        </authorList>
    </citation>
    <scope>NUCLEOTIDE SEQUENCE</scope>
    <source>
        <strain evidence="3">SCOH1-5</strain>
    </source>
</reference>
<dbReference type="PANTHER" id="PTHR31996">
    <property type="entry name" value="COILED-COIL DOMAIN-CONTAINING PROTEIN 115"/>
    <property type="match status" value="1"/>
</dbReference>
<dbReference type="InterPro" id="IPR040357">
    <property type="entry name" value="Vma22/CCDC115"/>
</dbReference>
<dbReference type="PANTHER" id="PTHR31996:SF2">
    <property type="entry name" value="COILED-COIL DOMAIN-CONTAINING PROTEIN 115"/>
    <property type="match status" value="1"/>
</dbReference>
<feature type="non-terminal residue" evidence="3">
    <location>
        <position position="203"/>
    </location>
</feature>
<keyword evidence="4" id="KW-1185">Reference proteome</keyword>
<proteinExistence type="predicted"/>
<organism evidence="3 4">
    <name type="scientific">Cercospora zeae-maydis SCOH1-5</name>
    <dbReference type="NCBI Taxonomy" id="717836"/>
    <lineage>
        <taxon>Eukaryota</taxon>
        <taxon>Fungi</taxon>
        <taxon>Dikarya</taxon>
        <taxon>Ascomycota</taxon>
        <taxon>Pezizomycotina</taxon>
        <taxon>Dothideomycetes</taxon>
        <taxon>Dothideomycetidae</taxon>
        <taxon>Mycosphaerellales</taxon>
        <taxon>Mycosphaerellaceae</taxon>
        <taxon>Cercospora</taxon>
    </lineage>
</organism>
<dbReference type="GO" id="GO:0051082">
    <property type="term" value="F:unfolded protein binding"/>
    <property type="evidence" value="ECO:0007669"/>
    <property type="project" value="TreeGrafter"/>
</dbReference>
<dbReference type="Proteomes" id="UP000799539">
    <property type="component" value="Unassembled WGS sequence"/>
</dbReference>
<dbReference type="OrthoDB" id="408631at2759"/>
<dbReference type="Pfam" id="PF21730">
    <property type="entry name" value="Vma22_CCDC115"/>
    <property type="match status" value="1"/>
</dbReference>